<gene>
    <name evidence="4" type="primary">NLRP7_2</name>
    <name evidence="4" type="ORF">P7K49_019118</name>
</gene>
<dbReference type="InterPro" id="IPR041075">
    <property type="entry name" value="NOD1/2_WH"/>
</dbReference>
<keyword evidence="1" id="KW-0547">Nucleotide-binding</keyword>
<evidence type="ECO:0000313" key="4">
    <source>
        <dbReference type="EMBL" id="KAK2101452.1"/>
    </source>
</evidence>
<comment type="caution">
    <text evidence="4">The sequence shown here is derived from an EMBL/GenBank/DDBJ whole genome shotgun (WGS) entry which is preliminary data.</text>
</comment>
<dbReference type="InterPro" id="IPR050637">
    <property type="entry name" value="NLRP_innate_immun_reg"/>
</dbReference>
<dbReference type="Proteomes" id="UP001266305">
    <property type="component" value="Unassembled WGS sequence"/>
</dbReference>
<dbReference type="PANTHER" id="PTHR45690">
    <property type="entry name" value="NACHT, LRR AND PYD DOMAINS-CONTAINING PROTEIN 12"/>
    <property type="match status" value="1"/>
</dbReference>
<dbReference type="Pfam" id="PF17779">
    <property type="entry name" value="WHD_NOD2"/>
    <property type="match status" value="1"/>
</dbReference>
<name>A0ABQ9UZ04_SAGOE</name>
<protein>
    <submittedName>
        <fullName evidence="4">NACHT, LRR and PYD domains-containing protein 7</fullName>
    </submittedName>
</protein>
<dbReference type="EMBL" id="JASSZA010000009">
    <property type="protein sequence ID" value="KAK2101452.1"/>
    <property type="molecule type" value="Genomic_DNA"/>
</dbReference>
<evidence type="ECO:0000259" key="3">
    <source>
        <dbReference type="Pfam" id="PF17779"/>
    </source>
</evidence>
<keyword evidence="5" id="KW-1185">Reference proteome</keyword>
<evidence type="ECO:0000313" key="5">
    <source>
        <dbReference type="Proteomes" id="UP001266305"/>
    </source>
</evidence>
<dbReference type="PANTHER" id="PTHR45690:SF14">
    <property type="entry name" value="NACHT, LRR AND PYD DOMAINS-CONTAINING PROTEIN 2"/>
    <property type="match status" value="1"/>
</dbReference>
<proteinExistence type="predicted"/>
<evidence type="ECO:0000256" key="2">
    <source>
        <dbReference type="ARBA" id="ARBA00022840"/>
    </source>
</evidence>
<reference evidence="4 5" key="1">
    <citation type="submission" date="2023-05" db="EMBL/GenBank/DDBJ databases">
        <title>B98-5 Cell Line De Novo Hybrid Assembly: An Optical Mapping Approach.</title>
        <authorList>
            <person name="Kananen K."/>
            <person name="Auerbach J.A."/>
            <person name="Kautto E."/>
            <person name="Blachly J.S."/>
        </authorList>
    </citation>
    <scope>NUCLEOTIDE SEQUENCE [LARGE SCALE GENOMIC DNA]</scope>
    <source>
        <strain evidence="4">B95-8</strain>
        <tissue evidence="4">Cell line</tissue>
    </source>
</reference>
<accession>A0ABQ9UZ04</accession>
<keyword evidence="2" id="KW-0067">ATP-binding</keyword>
<organism evidence="4 5">
    <name type="scientific">Saguinus oedipus</name>
    <name type="common">Cotton-top tamarin</name>
    <name type="synonym">Oedipomidas oedipus</name>
    <dbReference type="NCBI Taxonomy" id="9490"/>
    <lineage>
        <taxon>Eukaryota</taxon>
        <taxon>Metazoa</taxon>
        <taxon>Chordata</taxon>
        <taxon>Craniata</taxon>
        <taxon>Vertebrata</taxon>
        <taxon>Euteleostomi</taxon>
        <taxon>Mammalia</taxon>
        <taxon>Eutheria</taxon>
        <taxon>Euarchontoglires</taxon>
        <taxon>Primates</taxon>
        <taxon>Haplorrhini</taxon>
        <taxon>Platyrrhini</taxon>
        <taxon>Cebidae</taxon>
        <taxon>Callitrichinae</taxon>
        <taxon>Saguinus</taxon>
    </lineage>
</organism>
<feature type="domain" description="NOD1/2 winged helix" evidence="3">
    <location>
        <begin position="61"/>
        <end position="117"/>
    </location>
</feature>
<sequence length="164" mass="18961">MRSNAALFQLGSVPTVCWMVCTSLKLQMENGEDPAPTCHTGTGLFLHFLCDCFPKHSQLGDMLRALSLLAEQDLWAQMSMFHREDLGSFGMQESELRPFLDRGILRQDRDSKDCYSFLHLSFQQFFTTLFYVLEEEEEDRDGHAWDIKDCKSCFLEKNDSRTPT</sequence>
<evidence type="ECO:0000256" key="1">
    <source>
        <dbReference type="ARBA" id="ARBA00022741"/>
    </source>
</evidence>